<dbReference type="EMBL" id="JBDIVE010000005">
    <property type="protein sequence ID" value="MEN3069009.1"/>
    <property type="molecule type" value="Genomic_DNA"/>
</dbReference>
<dbReference type="Gene3D" id="2.102.10.10">
    <property type="entry name" value="Rieske [2Fe-2S] iron-sulphur domain"/>
    <property type="match status" value="1"/>
</dbReference>
<dbReference type="InterPro" id="IPR036922">
    <property type="entry name" value="Rieske_2Fe-2S_sf"/>
</dbReference>
<evidence type="ECO:0000256" key="2">
    <source>
        <dbReference type="ARBA" id="ARBA00022723"/>
    </source>
</evidence>
<evidence type="ECO:0000256" key="3">
    <source>
        <dbReference type="ARBA" id="ARBA00023004"/>
    </source>
</evidence>
<dbReference type="Pfam" id="PF00355">
    <property type="entry name" value="Rieske"/>
    <property type="match status" value="1"/>
</dbReference>
<dbReference type="PANTHER" id="PTHR40261">
    <property type="match status" value="1"/>
</dbReference>
<proteinExistence type="predicted"/>
<accession>A0ABU9YZ20</accession>
<keyword evidence="1" id="KW-0001">2Fe-2S</keyword>
<dbReference type="PROSITE" id="PS51296">
    <property type="entry name" value="RIESKE"/>
    <property type="match status" value="1"/>
</dbReference>
<feature type="domain" description="Rieske" evidence="5">
    <location>
        <begin position="3"/>
        <end position="109"/>
    </location>
</feature>
<dbReference type="RefSeq" id="WP_345919779.1">
    <property type="nucleotide sequence ID" value="NZ_JBDIVE010000005.1"/>
</dbReference>
<comment type="caution">
    <text evidence="6">The sequence shown here is derived from an EMBL/GenBank/DDBJ whole genome shotgun (WGS) entry which is preliminary data.</text>
</comment>
<evidence type="ECO:0000313" key="7">
    <source>
        <dbReference type="Proteomes" id="UP001410394"/>
    </source>
</evidence>
<evidence type="ECO:0000313" key="6">
    <source>
        <dbReference type="EMBL" id="MEN3069009.1"/>
    </source>
</evidence>
<organism evidence="6 7">
    <name type="scientific">Uliginosibacterium sediminicola</name>
    <dbReference type="NCBI Taxonomy" id="2024550"/>
    <lineage>
        <taxon>Bacteria</taxon>
        <taxon>Pseudomonadati</taxon>
        <taxon>Pseudomonadota</taxon>
        <taxon>Betaproteobacteria</taxon>
        <taxon>Rhodocyclales</taxon>
        <taxon>Zoogloeaceae</taxon>
        <taxon>Uliginosibacterium</taxon>
    </lineage>
</organism>
<sequence>MLSLICRADAVQEGGEGVRFELPTEHGAQSAFVVRFEGVARAYLNRCAHVPIELDWLPGRFFDDSGLYLMCATHGALYEPATGRCAGGPCRGEGLQPVAVEERDGAIYLKVDP</sequence>
<dbReference type="InterPro" id="IPR017941">
    <property type="entry name" value="Rieske_2Fe-2S"/>
</dbReference>
<evidence type="ECO:0000259" key="5">
    <source>
        <dbReference type="PROSITE" id="PS51296"/>
    </source>
</evidence>
<keyword evidence="7" id="KW-1185">Reference proteome</keyword>
<evidence type="ECO:0000256" key="4">
    <source>
        <dbReference type="ARBA" id="ARBA00023014"/>
    </source>
</evidence>
<dbReference type="PANTHER" id="PTHR40261:SF1">
    <property type="entry name" value="RIESKE DOMAIN-CONTAINING PROTEIN"/>
    <property type="match status" value="1"/>
</dbReference>
<dbReference type="SUPFAM" id="SSF50022">
    <property type="entry name" value="ISP domain"/>
    <property type="match status" value="1"/>
</dbReference>
<evidence type="ECO:0000256" key="1">
    <source>
        <dbReference type="ARBA" id="ARBA00022714"/>
    </source>
</evidence>
<keyword evidence="3" id="KW-0408">Iron</keyword>
<keyword evidence="4" id="KW-0411">Iron-sulfur</keyword>
<dbReference type="Proteomes" id="UP001410394">
    <property type="component" value="Unassembled WGS sequence"/>
</dbReference>
<protein>
    <submittedName>
        <fullName evidence="6">Rieske 2Fe-2S domain-containing protein</fullName>
    </submittedName>
</protein>
<keyword evidence="2" id="KW-0479">Metal-binding</keyword>
<gene>
    <name evidence="6" type="ORF">ABDB84_11015</name>
</gene>
<reference evidence="6 7" key="1">
    <citation type="journal article" date="2018" name="Int. J. Syst. Evol. Microbiol.">
        <title>Uliginosibacterium sediminicola sp. nov., isolated from freshwater sediment.</title>
        <authorList>
            <person name="Hwang W.M."/>
            <person name="Kim S.M."/>
            <person name="Kang K."/>
            <person name="Ahn T.Y."/>
        </authorList>
    </citation>
    <scope>NUCLEOTIDE SEQUENCE [LARGE SCALE GENOMIC DNA]</scope>
    <source>
        <strain evidence="6 7">M1-21</strain>
    </source>
</reference>
<name>A0ABU9YZ20_9RHOO</name>